<name>A0A1W0X0N0_HYPEX</name>
<dbReference type="AlphaFoldDB" id="A0A1W0X0N0"/>
<protein>
    <submittedName>
        <fullName evidence="2">Uncharacterized protein</fullName>
    </submittedName>
</protein>
<evidence type="ECO:0000256" key="1">
    <source>
        <dbReference type="SAM" id="MobiDB-lite"/>
    </source>
</evidence>
<sequence>MKNGPLLGLIGFSMNCDTPNIIFIGSVNLLFPLRSLSFEKSLIRFGDIISSSILEHFQRGHLFFAEELACNITPINLPHPAANFIAPHIMMASKTRLAGISGARLQWMTLLALTMVCSEIVALPMLAASSGSSIYPEDGLFSDGVFLRPTRLFSPFSPMTRFISAKRKVVPFYSFGGKRDNSDTFFPTKTGVRARSYFAWGGKRSAPGTQGEQTAGQQPQQELNDQHLRNPNAGDSFSPPVDRN</sequence>
<organism evidence="2 3">
    <name type="scientific">Hypsibius exemplaris</name>
    <name type="common">Freshwater tardigrade</name>
    <dbReference type="NCBI Taxonomy" id="2072580"/>
    <lineage>
        <taxon>Eukaryota</taxon>
        <taxon>Metazoa</taxon>
        <taxon>Ecdysozoa</taxon>
        <taxon>Tardigrada</taxon>
        <taxon>Eutardigrada</taxon>
        <taxon>Parachela</taxon>
        <taxon>Hypsibioidea</taxon>
        <taxon>Hypsibiidae</taxon>
        <taxon>Hypsibius</taxon>
    </lineage>
</organism>
<gene>
    <name evidence="2" type="ORF">BV898_05087</name>
</gene>
<evidence type="ECO:0000313" key="3">
    <source>
        <dbReference type="Proteomes" id="UP000192578"/>
    </source>
</evidence>
<reference evidence="3" key="1">
    <citation type="submission" date="2017-01" db="EMBL/GenBank/DDBJ databases">
        <title>Comparative genomics of anhydrobiosis in the tardigrade Hypsibius dujardini.</title>
        <authorList>
            <person name="Yoshida Y."/>
            <person name="Koutsovoulos G."/>
            <person name="Laetsch D."/>
            <person name="Stevens L."/>
            <person name="Kumar S."/>
            <person name="Horikawa D."/>
            <person name="Ishino K."/>
            <person name="Komine S."/>
            <person name="Tomita M."/>
            <person name="Blaxter M."/>
            <person name="Arakawa K."/>
        </authorList>
    </citation>
    <scope>NUCLEOTIDE SEQUENCE [LARGE SCALE GENOMIC DNA]</scope>
    <source>
        <strain evidence="3">Z151</strain>
    </source>
</reference>
<keyword evidence="3" id="KW-1185">Reference proteome</keyword>
<feature type="compositionally biased region" description="Low complexity" evidence="1">
    <location>
        <begin position="206"/>
        <end position="222"/>
    </location>
</feature>
<evidence type="ECO:0000313" key="2">
    <source>
        <dbReference type="EMBL" id="OQV21014.1"/>
    </source>
</evidence>
<dbReference type="Proteomes" id="UP000192578">
    <property type="component" value="Unassembled WGS sequence"/>
</dbReference>
<feature type="region of interest" description="Disordered" evidence="1">
    <location>
        <begin position="203"/>
        <end position="244"/>
    </location>
</feature>
<comment type="caution">
    <text evidence="2">The sequence shown here is derived from an EMBL/GenBank/DDBJ whole genome shotgun (WGS) entry which is preliminary data.</text>
</comment>
<accession>A0A1W0X0N0</accession>
<dbReference type="EMBL" id="MTYJ01000026">
    <property type="protein sequence ID" value="OQV21014.1"/>
    <property type="molecule type" value="Genomic_DNA"/>
</dbReference>
<proteinExistence type="predicted"/>